<dbReference type="AlphaFoldDB" id="A0AAW9DTW9"/>
<dbReference type="RefSeq" id="WP_319615492.1">
    <property type="nucleotide sequence ID" value="NZ_JAWXYB010000018.1"/>
</dbReference>
<dbReference type="Proteomes" id="UP001279553">
    <property type="component" value="Unassembled WGS sequence"/>
</dbReference>
<dbReference type="SUPFAM" id="SSF82866">
    <property type="entry name" value="Multidrug efflux transporter AcrB transmembrane domain"/>
    <property type="match status" value="2"/>
</dbReference>
<feature type="transmembrane region" description="Helical" evidence="1">
    <location>
        <begin position="845"/>
        <end position="863"/>
    </location>
</feature>
<evidence type="ECO:0000256" key="1">
    <source>
        <dbReference type="SAM" id="Phobius"/>
    </source>
</evidence>
<feature type="transmembrane region" description="Helical" evidence="1">
    <location>
        <begin position="528"/>
        <end position="546"/>
    </location>
</feature>
<dbReference type="PRINTS" id="PR00702">
    <property type="entry name" value="ACRIFLAVINRP"/>
</dbReference>
<dbReference type="PANTHER" id="PTHR32063:SF23">
    <property type="entry name" value="HAE1 FAMILY EFFLLUX PUMP PERMEASE COMPONENT"/>
    <property type="match status" value="1"/>
</dbReference>
<dbReference type="Pfam" id="PF00873">
    <property type="entry name" value="ACR_tran"/>
    <property type="match status" value="2"/>
</dbReference>
<proteinExistence type="predicted"/>
<evidence type="ECO:0000313" key="2">
    <source>
        <dbReference type="EMBL" id="MDX5932636.1"/>
    </source>
</evidence>
<keyword evidence="1" id="KW-0472">Membrane</keyword>
<feature type="transmembrane region" description="Helical" evidence="1">
    <location>
        <begin position="972"/>
        <end position="998"/>
    </location>
</feature>
<organism evidence="2 3">
    <name type="scientific">Acidiphilium acidophilum</name>
    <name type="common">Thiobacillus acidophilus</name>
    <dbReference type="NCBI Taxonomy" id="76588"/>
    <lineage>
        <taxon>Bacteria</taxon>
        <taxon>Pseudomonadati</taxon>
        <taxon>Pseudomonadota</taxon>
        <taxon>Alphaproteobacteria</taxon>
        <taxon>Acetobacterales</taxon>
        <taxon>Acidocellaceae</taxon>
        <taxon>Acidiphilium</taxon>
    </lineage>
</organism>
<sequence length="1003" mass="105273">MSPTRGWTSPWARLLNHPILVGLGVAALMLFGTISLLTLPIRPSPPIPANRIKIVTRYPGASASVVNRFVTIPTEASVAAVNGVSYVTGTSREGRSVIRAYLGGGVDPNTVYAEVLSAVNAARNDLPSAARLPEVALVGRQSANQELNVAALFAPGISETAVTRYLKTDVIPRLETVPNIGPVTVFAPDPAIRVAMNPARMAALGVTPGEITDALTNAANLSAAGSLRNAAGVIPVEARNGLGAIGNFQRIPIVTRSGVTIPLSSVADVALGPPSKTFENWWQGRRAVYLAAGVAPGGNILDVSRDVRRMLATIRKTAPPGLELPLIYDESISITRSLRDLGFTLLITIALVVVIVRFSLGTTRAAAAPFLAIVLSLLGTAIVMHLRGESLNLFTIIALVLAVGLVVDDAIVVVEDIFRRINEGETPLDAASASVTRLAPVLAAISSTLVVAFLPLLFLQGLTAALFRPFASVLITAFLLSLLIALTVVPLIALWAGRHSTREADTGPIDRLRDLYARMLAPALRHPGMVVLVAAVLAGVSGFLYTQAPRNLTPAADGLSVNIFAQGPYGASITYLKAQYHQIQAVLDRLEPGMPDWMVADENAHGLFGGYSFDTPDEALHATKILGAALGKLPGVKAYVNENNGLPGLNGLPIDVLISGQASYGKLLAVAQKVIDAGYASGKFDFLQESPGASQPQYAISIRRNLAAALDVPTSAIGNALADSLSGGTIGHVSLGHTTLDVIPTGPRNTTPAGIGTYTVQTAKGGIVPLADVTRIALRQEPNAIGSWQGLPTVTIQGQPKLGVSLSDALATLNKAFTAQHTLGMSFGYAGPSATFRRSQHENNLLFLMGFAGLFFLLAGQFRSLRDPFVVITTVPLASLGPLSLIALGGATLNIVTEIALLAVWGLIARQGILFVQVAHERARDGHPITEAARDAARLRFRPILMITLALIGGAIPLMLANGPQAVIRYDIGAILATGMASGFILSLFAVPAMYCLVHGRQR</sequence>
<comment type="caution">
    <text evidence="2">The sequence shown here is derived from an EMBL/GenBank/DDBJ whole genome shotgun (WGS) entry which is preliminary data.</text>
</comment>
<dbReference type="PANTHER" id="PTHR32063">
    <property type="match status" value="1"/>
</dbReference>
<dbReference type="InterPro" id="IPR001036">
    <property type="entry name" value="Acrflvin-R"/>
</dbReference>
<accession>A0AAW9DTW9</accession>
<feature type="transmembrane region" description="Helical" evidence="1">
    <location>
        <begin position="366"/>
        <end position="386"/>
    </location>
</feature>
<dbReference type="Gene3D" id="3.30.70.1320">
    <property type="entry name" value="Multidrug efflux transporter AcrB pore domain like"/>
    <property type="match status" value="1"/>
</dbReference>
<gene>
    <name evidence="2" type="ORF">SIL87_17935</name>
</gene>
<dbReference type="GO" id="GO:0005886">
    <property type="term" value="C:plasma membrane"/>
    <property type="evidence" value="ECO:0007669"/>
    <property type="project" value="TreeGrafter"/>
</dbReference>
<protein>
    <submittedName>
        <fullName evidence="2">Efflux RND transporter permease subunit</fullName>
    </submittedName>
</protein>
<dbReference type="GO" id="GO:0042910">
    <property type="term" value="F:xenobiotic transmembrane transporter activity"/>
    <property type="evidence" value="ECO:0007669"/>
    <property type="project" value="TreeGrafter"/>
</dbReference>
<feature type="transmembrane region" description="Helical" evidence="1">
    <location>
        <begin position="471"/>
        <end position="496"/>
    </location>
</feature>
<feature type="transmembrane region" description="Helical" evidence="1">
    <location>
        <begin position="883"/>
        <end position="908"/>
    </location>
</feature>
<feature type="transmembrane region" description="Helical" evidence="1">
    <location>
        <begin position="393"/>
        <end position="418"/>
    </location>
</feature>
<dbReference type="SUPFAM" id="SSF82693">
    <property type="entry name" value="Multidrug efflux transporter AcrB pore domain, PN1, PN2, PC1 and PC2 subdomains"/>
    <property type="match status" value="2"/>
</dbReference>
<name>A0AAW9DTW9_ACIAO</name>
<dbReference type="SUPFAM" id="SSF82714">
    <property type="entry name" value="Multidrug efflux transporter AcrB TolC docking domain, DN and DC subdomains"/>
    <property type="match status" value="2"/>
</dbReference>
<feature type="transmembrane region" description="Helical" evidence="1">
    <location>
        <begin position="944"/>
        <end position="960"/>
    </location>
</feature>
<dbReference type="InterPro" id="IPR027463">
    <property type="entry name" value="AcrB_DN_DC_subdom"/>
</dbReference>
<feature type="transmembrane region" description="Helical" evidence="1">
    <location>
        <begin position="20"/>
        <end position="41"/>
    </location>
</feature>
<feature type="transmembrane region" description="Helical" evidence="1">
    <location>
        <begin position="341"/>
        <end position="360"/>
    </location>
</feature>
<dbReference type="Gene3D" id="3.30.70.1430">
    <property type="entry name" value="Multidrug efflux transporter AcrB pore domain"/>
    <property type="match status" value="2"/>
</dbReference>
<feature type="transmembrane region" description="Helical" evidence="1">
    <location>
        <begin position="438"/>
        <end position="459"/>
    </location>
</feature>
<keyword evidence="1" id="KW-0812">Transmembrane</keyword>
<reference evidence="2 3" key="1">
    <citation type="submission" date="2023-11" db="EMBL/GenBank/DDBJ databases">
        <title>MicrobeMod: A computational toolkit for identifying prokaryotic methylation and restriction-modification with nanopore sequencing.</title>
        <authorList>
            <person name="Crits-Christoph A."/>
            <person name="Kang S.C."/>
            <person name="Lee H."/>
            <person name="Ostrov N."/>
        </authorList>
    </citation>
    <scope>NUCLEOTIDE SEQUENCE [LARGE SCALE GENOMIC DNA]</scope>
    <source>
        <strain evidence="2 3">DSMZ 700</strain>
    </source>
</reference>
<dbReference type="Gene3D" id="3.30.2090.10">
    <property type="entry name" value="Multidrug efflux transporter AcrB TolC docking domain, DN and DC subdomains"/>
    <property type="match status" value="2"/>
</dbReference>
<dbReference type="Gene3D" id="1.20.1640.10">
    <property type="entry name" value="Multidrug efflux transporter AcrB transmembrane domain"/>
    <property type="match status" value="2"/>
</dbReference>
<dbReference type="Gene3D" id="3.30.70.1440">
    <property type="entry name" value="Multidrug efflux transporter AcrB pore domain"/>
    <property type="match status" value="1"/>
</dbReference>
<evidence type="ECO:0000313" key="3">
    <source>
        <dbReference type="Proteomes" id="UP001279553"/>
    </source>
</evidence>
<keyword evidence="1" id="KW-1133">Transmembrane helix</keyword>
<dbReference type="EMBL" id="JAWXYB010000018">
    <property type="protein sequence ID" value="MDX5932636.1"/>
    <property type="molecule type" value="Genomic_DNA"/>
</dbReference>
<keyword evidence="3" id="KW-1185">Reference proteome</keyword>